<evidence type="ECO:0000256" key="5">
    <source>
        <dbReference type="SAM" id="MobiDB-lite"/>
    </source>
</evidence>
<dbReference type="OrthoDB" id="1641132at2759"/>
<comment type="caution">
    <text evidence="8">The sequence shown here is derived from an EMBL/GenBank/DDBJ whole genome shotgun (WGS) entry which is preliminary data.</text>
</comment>
<dbReference type="InterPro" id="IPR053009">
    <property type="entry name" value="Xanthocillin_Biosynth-Assoc"/>
</dbReference>
<dbReference type="PANTHER" id="PTHR23241">
    <property type="entry name" value="LATE EMBRYOGENESIS ABUNDANT PLANTS LEA-RELATED"/>
    <property type="match status" value="1"/>
</dbReference>
<feature type="region of interest" description="Disordered" evidence="5">
    <location>
        <begin position="124"/>
        <end position="144"/>
    </location>
</feature>
<dbReference type="GO" id="GO:0016020">
    <property type="term" value="C:membrane"/>
    <property type="evidence" value="ECO:0007669"/>
    <property type="project" value="UniProtKB-SubCell"/>
</dbReference>
<evidence type="ECO:0000256" key="3">
    <source>
        <dbReference type="ARBA" id="ARBA00022989"/>
    </source>
</evidence>
<evidence type="ECO:0000256" key="6">
    <source>
        <dbReference type="SAM" id="Phobius"/>
    </source>
</evidence>
<evidence type="ECO:0000313" key="9">
    <source>
        <dbReference type="Proteomes" id="UP000887226"/>
    </source>
</evidence>
<evidence type="ECO:0000256" key="2">
    <source>
        <dbReference type="ARBA" id="ARBA00022692"/>
    </source>
</evidence>
<evidence type="ECO:0000256" key="4">
    <source>
        <dbReference type="ARBA" id="ARBA00023136"/>
    </source>
</evidence>
<keyword evidence="2 6" id="KW-0812">Transmembrane</keyword>
<feature type="domain" description="TMEM205-like" evidence="7">
    <location>
        <begin position="16"/>
        <end position="128"/>
    </location>
</feature>
<dbReference type="InterPro" id="IPR025423">
    <property type="entry name" value="TMEM205-like"/>
</dbReference>
<evidence type="ECO:0000313" key="8">
    <source>
        <dbReference type="EMBL" id="KAG9241902.1"/>
    </source>
</evidence>
<keyword evidence="4 6" id="KW-0472">Membrane</keyword>
<name>A0A9P8CCQ1_9HELO</name>
<evidence type="ECO:0000256" key="1">
    <source>
        <dbReference type="ARBA" id="ARBA00004370"/>
    </source>
</evidence>
<comment type="subcellular location">
    <subcellularLocation>
        <location evidence="1">Membrane</location>
    </subcellularLocation>
</comment>
<organism evidence="8 9">
    <name type="scientific">Calycina marina</name>
    <dbReference type="NCBI Taxonomy" id="1763456"/>
    <lineage>
        <taxon>Eukaryota</taxon>
        <taxon>Fungi</taxon>
        <taxon>Dikarya</taxon>
        <taxon>Ascomycota</taxon>
        <taxon>Pezizomycotina</taxon>
        <taxon>Leotiomycetes</taxon>
        <taxon>Helotiales</taxon>
        <taxon>Pezizellaceae</taxon>
        <taxon>Calycina</taxon>
    </lineage>
</organism>
<protein>
    <recommendedName>
        <fullName evidence="7">TMEM205-like domain-containing protein</fullName>
    </recommendedName>
</protein>
<keyword evidence="3 6" id="KW-1133">Transmembrane helix</keyword>
<feature type="transmembrane region" description="Helical" evidence="6">
    <location>
        <begin position="52"/>
        <end position="74"/>
    </location>
</feature>
<dbReference type="PANTHER" id="PTHR23241:SF106">
    <property type="entry name" value="DUF4149 DOMAIN-CONTAINING PROTEIN"/>
    <property type="match status" value="1"/>
</dbReference>
<reference evidence="8" key="1">
    <citation type="journal article" date="2021" name="IMA Fungus">
        <title>Genomic characterization of three marine fungi, including Emericellopsis atlantica sp. nov. with signatures of a generalist lifestyle and marine biomass degradation.</title>
        <authorList>
            <person name="Hagestad O.C."/>
            <person name="Hou L."/>
            <person name="Andersen J.H."/>
            <person name="Hansen E.H."/>
            <person name="Altermark B."/>
            <person name="Li C."/>
            <person name="Kuhnert E."/>
            <person name="Cox R.J."/>
            <person name="Crous P.W."/>
            <person name="Spatafora J.W."/>
            <person name="Lail K."/>
            <person name="Amirebrahimi M."/>
            <person name="Lipzen A."/>
            <person name="Pangilinan J."/>
            <person name="Andreopoulos W."/>
            <person name="Hayes R.D."/>
            <person name="Ng V."/>
            <person name="Grigoriev I.V."/>
            <person name="Jackson S.A."/>
            <person name="Sutton T.D.S."/>
            <person name="Dobson A.D.W."/>
            <person name="Rama T."/>
        </authorList>
    </citation>
    <scope>NUCLEOTIDE SEQUENCE</scope>
    <source>
        <strain evidence="8">TRa3180A</strain>
    </source>
</reference>
<accession>A0A9P8CCQ1</accession>
<gene>
    <name evidence="8" type="ORF">BJ878DRAFT_427088</name>
</gene>
<keyword evidence="9" id="KW-1185">Reference proteome</keyword>
<dbReference type="AlphaFoldDB" id="A0A9P8CCQ1"/>
<dbReference type="Pfam" id="PF13664">
    <property type="entry name" value="DUF4149"/>
    <property type="match status" value="1"/>
</dbReference>
<dbReference type="EMBL" id="MU254141">
    <property type="protein sequence ID" value="KAG9241902.1"/>
    <property type="molecule type" value="Genomic_DNA"/>
</dbReference>
<feature type="compositionally biased region" description="Basic and acidic residues" evidence="5">
    <location>
        <begin position="130"/>
        <end position="144"/>
    </location>
</feature>
<feature type="transmembrane region" description="Helical" evidence="6">
    <location>
        <begin position="15"/>
        <end position="40"/>
    </location>
</feature>
<feature type="transmembrane region" description="Helical" evidence="6">
    <location>
        <begin position="154"/>
        <end position="177"/>
    </location>
</feature>
<sequence>MSDCSILRSAAPYHILAYGTLLGAQSFQTFVGGIVAFRALPRPQFSTLQQKIFPIYFGLQTALPAILALTYPAVRGLNRTAPGGLTGTFDVVNRWSVLVPIATMFVSGLVNVVYVGPTTTKIMKRRKHQETRDGKKSYDPAPHSEEMQRLNKSFGIMHGVSSLINLVEYIATVWYGFSLAERLQ</sequence>
<proteinExistence type="predicted"/>
<dbReference type="Proteomes" id="UP000887226">
    <property type="component" value="Unassembled WGS sequence"/>
</dbReference>
<evidence type="ECO:0000259" key="7">
    <source>
        <dbReference type="Pfam" id="PF13664"/>
    </source>
</evidence>
<feature type="transmembrane region" description="Helical" evidence="6">
    <location>
        <begin position="94"/>
        <end position="116"/>
    </location>
</feature>